<keyword evidence="3" id="KW-1185">Reference proteome</keyword>
<accession>A0ABW8AKR9</accession>
<reference evidence="2 3" key="1">
    <citation type="submission" date="2024-10" db="EMBL/GenBank/DDBJ databases">
        <title>The Natural Products Discovery Center: Release of the First 8490 Sequenced Strains for Exploring Actinobacteria Biosynthetic Diversity.</title>
        <authorList>
            <person name="Kalkreuter E."/>
            <person name="Kautsar S.A."/>
            <person name="Yang D."/>
            <person name="Bader C.D."/>
            <person name="Teijaro C.N."/>
            <person name="Fluegel L."/>
            <person name="Davis C.M."/>
            <person name="Simpson J.R."/>
            <person name="Lauterbach L."/>
            <person name="Steele A.D."/>
            <person name="Gui C."/>
            <person name="Meng S."/>
            <person name="Li G."/>
            <person name="Viehrig K."/>
            <person name="Ye F."/>
            <person name="Su P."/>
            <person name="Kiefer A.F."/>
            <person name="Nichols A."/>
            <person name="Cepeda A.J."/>
            <person name="Yan W."/>
            <person name="Fan B."/>
            <person name="Jiang Y."/>
            <person name="Adhikari A."/>
            <person name="Zheng C.-J."/>
            <person name="Schuster L."/>
            <person name="Cowan T.M."/>
            <person name="Smanski M.J."/>
            <person name="Chevrette M.G."/>
            <person name="De Carvalho L.P.S."/>
            <person name="Shen B."/>
        </authorList>
    </citation>
    <scope>NUCLEOTIDE SEQUENCE [LARGE SCALE GENOMIC DNA]</scope>
    <source>
        <strain evidence="2 3">NPDC049639</strain>
    </source>
</reference>
<dbReference type="EMBL" id="JBITLV010000002">
    <property type="protein sequence ID" value="MFI7586978.1"/>
    <property type="molecule type" value="Genomic_DNA"/>
</dbReference>
<protein>
    <submittedName>
        <fullName evidence="2">Plasmid replication, integration and excision activator</fullName>
    </submittedName>
</protein>
<comment type="caution">
    <text evidence="2">The sequence shown here is derived from an EMBL/GenBank/DDBJ whole genome shotgun (WGS) entry which is preliminary data.</text>
</comment>
<sequence>MALQGGHRFAVSMDEVFPHGLYAMSVDQAQDFDEKTRARTPSKDKQTGSLVWSVTCIDRDPEARVKEVKVKLLAPYMPELPPEIVPGSGLRPIAFSGMTITPYIDEGRGRARLAYSMRATGLAAAQLAQPGVPGGPGQEGAGRAPAGSATSAPRGPGQGRSGGQASAA</sequence>
<proteinExistence type="predicted"/>
<gene>
    <name evidence="2" type="ORF">ACIB24_07870</name>
</gene>
<feature type="compositionally biased region" description="Low complexity" evidence="1">
    <location>
        <begin position="141"/>
        <end position="155"/>
    </location>
</feature>
<name>A0ABW8AKR9_9ACTN</name>
<evidence type="ECO:0000313" key="3">
    <source>
        <dbReference type="Proteomes" id="UP001612915"/>
    </source>
</evidence>
<organism evidence="2 3">
    <name type="scientific">Spongisporangium articulatum</name>
    <dbReference type="NCBI Taxonomy" id="3362603"/>
    <lineage>
        <taxon>Bacteria</taxon>
        <taxon>Bacillati</taxon>
        <taxon>Actinomycetota</taxon>
        <taxon>Actinomycetes</taxon>
        <taxon>Kineosporiales</taxon>
        <taxon>Kineosporiaceae</taxon>
        <taxon>Spongisporangium</taxon>
    </lineage>
</organism>
<dbReference type="RefSeq" id="WP_398277731.1">
    <property type="nucleotide sequence ID" value="NZ_JBITLV010000002.1"/>
</dbReference>
<evidence type="ECO:0000256" key="1">
    <source>
        <dbReference type="SAM" id="MobiDB-lite"/>
    </source>
</evidence>
<feature type="region of interest" description="Disordered" evidence="1">
    <location>
        <begin position="127"/>
        <end position="168"/>
    </location>
</feature>
<dbReference type="Proteomes" id="UP001612915">
    <property type="component" value="Unassembled WGS sequence"/>
</dbReference>
<evidence type="ECO:0000313" key="2">
    <source>
        <dbReference type="EMBL" id="MFI7586978.1"/>
    </source>
</evidence>